<evidence type="ECO:0000313" key="3">
    <source>
        <dbReference type="Proteomes" id="UP001597417"/>
    </source>
</evidence>
<feature type="region of interest" description="Disordered" evidence="1">
    <location>
        <begin position="1"/>
        <end position="46"/>
    </location>
</feature>
<accession>A0ABW5FWP2</accession>
<dbReference type="RefSeq" id="WP_378266661.1">
    <property type="nucleotide sequence ID" value="NZ_JBHUKR010000009.1"/>
</dbReference>
<evidence type="ECO:0000256" key="1">
    <source>
        <dbReference type="SAM" id="MobiDB-lite"/>
    </source>
</evidence>
<keyword evidence="3" id="KW-1185">Reference proteome</keyword>
<proteinExistence type="predicted"/>
<name>A0ABW5FWP2_9PSEU</name>
<organism evidence="2 3">
    <name type="scientific">Amycolatopsis pigmentata</name>
    <dbReference type="NCBI Taxonomy" id="450801"/>
    <lineage>
        <taxon>Bacteria</taxon>
        <taxon>Bacillati</taxon>
        <taxon>Actinomycetota</taxon>
        <taxon>Actinomycetes</taxon>
        <taxon>Pseudonocardiales</taxon>
        <taxon>Pseudonocardiaceae</taxon>
        <taxon>Amycolatopsis</taxon>
    </lineage>
</organism>
<feature type="compositionally biased region" description="Polar residues" evidence="1">
    <location>
        <begin position="7"/>
        <end position="18"/>
    </location>
</feature>
<dbReference type="Proteomes" id="UP001597417">
    <property type="component" value="Unassembled WGS sequence"/>
</dbReference>
<comment type="caution">
    <text evidence="2">The sequence shown here is derived from an EMBL/GenBank/DDBJ whole genome shotgun (WGS) entry which is preliminary data.</text>
</comment>
<protein>
    <recommendedName>
        <fullName evidence="4">4Fe-4S domain-containing protein</fullName>
    </recommendedName>
</protein>
<dbReference type="EMBL" id="JBHUKR010000009">
    <property type="protein sequence ID" value="MFD2418649.1"/>
    <property type="molecule type" value="Genomic_DNA"/>
</dbReference>
<reference evidence="3" key="1">
    <citation type="journal article" date="2019" name="Int. J. Syst. Evol. Microbiol.">
        <title>The Global Catalogue of Microorganisms (GCM) 10K type strain sequencing project: providing services to taxonomists for standard genome sequencing and annotation.</title>
        <authorList>
            <consortium name="The Broad Institute Genomics Platform"/>
            <consortium name="The Broad Institute Genome Sequencing Center for Infectious Disease"/>
            <person name="Wu L."/>
            <person name="Ma J."/>
        </authorList>
    </citation>
    <scope>NUCLEOTIDE SEQUENCE [LARGE SCALE GENOMIC DNA]</scope>
    <source>
        <strain evidence="3">CGMCC 4.7645</strain>
    </source>
</reference>
<sequence length="125" mass="13155">MNDETLAAQTASLGSQGDHNARALPAGPLSGRQGAQSDDATRVTQERSVDTIAVARNLAATVDCGRCVLRGLACSDCVIGALVDPSWPVEWDEVELRAVEALAEGGLLPRLRMTPMAQVSRREAA</sequence>
<gene>
    <name evidence="2" type="ORF">ACFSXZ_20195</name>
</gene>
<evidence type="ECO:0000313" key="2">
    <source>
        <dbReference type="EMBL" id="MFD2418649.1"/>
    </source>
</evidence>
<evidence type="ECO:0008006" key="4">
    <source>
        <dbReference type="Google" id="ProtNLM"/>
    </source>
</evidence>